<evidence type="ECO:0000256" key="1">
    <source>
        <dbReference type="SAM" id="Phobius"/>
    </source>
</evidence>
<evidence type="ECO:0000313" key="2">
    <source>
        <dbReference type="EMBL" id="GAK30388.1"/>
    </source>
</evidence>
<keyword evidence="1" id="KW-1133">Transmembrane helix</keyword>
<dbReference type="eggNOG" id="COG5353">
    <property type="taxonomic scope" value="Bacteria"/>
</dbReference>
<organism evidence="2 3">
    <name type="scientific">Weissella oryzae (strain DSM 25784 / JCM 18191 / LMG 30913 / SG25)</name>
    <dbReference type="NCBI Taxonomy" id="1329250"/>
    <lineage>
        <taxon>Bacteria</taxon>
        <taxon>Bacillati</taxon>
        <taxon>Bacillota</taxon>
        <taxon>Bacilli</taxon>
        <taxon>Lactobacillales</taxon>
        <taxon>Lactobacillaceae</taxon>
        <taxon>Weissella</taxon>
    </lineage>
</organism>
<dbReference type="SUPFAM" id="SSF54403">
    <property type="entry name" value="Cystatin/monellin"/>
    <property type="match status" value="1"/>
</dbReference>
<proteinExistence type="predicted"/>
<dbReference type="OrthoDB" id="2242521at2"/>
<dbReference type="Gene3D" id="3.10.450.40">
    <property type="match status" value="1"/>
</dbReference>
<dbReference type="Proteomes" id="UP000030643">
    <property type="component" value="Unassembled WGS sequence"/>
</dbReference>
<feature type="transmembrane region" description="Helical" evidence="1">
    <location>
        <begin position="16"/>
        <end position="35"/>
    </location>
</feature>
<dbReference type="EMBL" id="DF820485">
    <property type="protein sequence ID" value="GAK30388.1"/>
    <property type="molecule type" value="Genomic_DNA"/>
</dbReference>
<evidence type="ECO:0000313" key="3">
    <source>
        <dbReference type="Proteomes" id="UP000030643"/>
    </source>
</evidence>
<dbReference type="AlphaFoldDB" id="A0A069CT33"/>
<keyword evidence="1" id="KW-0472">Membrane</keyword>
<sequence length="174" mass="20018">MEMRSQVHRRRHRGTKWLYAILILFIIFGLIWAFFDSAMSPVIKAQDKYEALVVNDKKLKSVDSFYHLSRDGVTFYSLLGKNPKNEASAVIYSTSNNRLTNHATTVDMQGKMTSGAVRRQVESEYHPKQITSLGMTLYQDVPVWDVTFIDKSGNMNFITYQISNGQEVRTIQNL</sequence>
<keyword evidence="3" id="KW-1185">Reference proteome</keyword>
<dbReference type="InterPro" id="IPR046350">
    <property type="entry name" value="Cystatin_sf"/>
</dbReference>
<name>A0A069CT33_WEIOS</name>
<dbReference type="STRING" id="1329250.WOSG25_021850"/>
<keyword evidence="1" id="KW-0812">Transmembrane</keyword>
<protein>
    <recommendedName>
        <fullName evidence="4">DUF5590 domain-containing protein</fullName>
    </recommendedName>
</protein>
<dbReference type="RefSeq" id="WP_027698503.1">
    <property type="nucleotide sequence ID" value="NZ_DF820485.1"/>
</dbReference>
<evidence type="ECO:0008006" key="4">
    <source>
        <dbReference type="Google" id="ProtNLM"/>
    </source>
</evidence>
<accession>A0A069CT33</accession>
<gene>
    <name evidence="2" type="ORF">WOSG25_021850</name>
</gene>
<reference evidence="3" key="1">
    <citation type="journal article" date="2014" name="Genome Announc.">
        <title>Draft genome sequence of Weissella oryzae SG25T, isolated from fermented rice grains.</title>
        <authorList>
            <person name="Tanizawa Y."/>
            <person name="Fujisawa T."/>
            <person name="Mochizuki T."/>
            <person name="Kaminuma E."/>
            <person name="Suzuki Y."/>
            <person name="Nakamura Y."/>
            <person name="Tohno M."/>
        </authorList>
    </citation>
    <scope>NUCLEOTIDE SEQUENCE [LARGE SCALE GENOMIC DNA]</scope>
    <source>
        <strain evidence="3">DSM 25784 / JCM 18191 / LMG 30913 / SG25</strain>
    </source>
</reference>